<dbReference type="Gene3D" id="1.10.3540.10">
    <property type="entry name" value="uncharacterized protein from magnetospirillum magneticum domain"/>
    <property type="match status" value="1"/>
</dbReference>
<dbReference type="AlphaFoldDB" id="A0A4T9T655"/>
<keyword evidence="2" id="KW-1185">Reference proteome</keyword>
<dbReference type="InterPro" id="IPR023137">
    <property type="entry name" value="BrxA_sf"/>
</dbReference>
<evidence type="ECO:0000313" key="1">
    <source>
        <dbReference type="EMBL" id="TJW09726.1"/>
    </source>
</evidence>
<dbReference type="Pfam" id="PF08849">
    <property type="entry name" value="BrxA"/>
    <property type="match status" value="1"/>
</dbReference>
<protein>
    <submittedName>
        <fullName evidence="1">DUF1819 family protein</fullName>
    </submittedName>
</protein>
<dbReference type="RefSeq" id="WP_136846139.1">
    <property type="nucleotide sequence ID" value="NZ_CAOKAH010000006.1"/>
</dbReference>
<proteinExistence type="predicted"/>
<gene>
    <name evidence="1" type="ORF">E5982_08740</name>
</gene>
<sequence>MTSERRDKKGRSGASLTREGFLLSEMKLVAGLLAEGESEEAIIEAVAGQNLFQYPTTTNCTRIARACLARLQVLESPALVQLMAQGTPAQAVQVNLVAMMLAYPIVQEFLAKEIGGRLRAFGSSFTAMDMNVFMTRYQVENPRANWTDATARRVKAALATCLYKGGYQEKGSEELRPVLLDATIEQELRARGLTGPLGAFECL</sequence>
<reference evidence="1 2" key="1">
    <citation type="submission" date="2019-04" db="EMBL/GenBank/DDBJ databases">
        <title>Microbes associate with the intestines of laboratory mice.</title>
        <authorList>
            <person name="Navarre W."/>
            <person name="Wong E."/>
            <person name="Huang K.C."/>
            <person name="Tropini C."/>
            <person name="Ng K."/>
            <person name="Yu B."/>
        </authorList>
    </citation>
    <scope>NUCLEOTIDE SEQUENCE [LARGE SCALE GENOMIC DNA]</scope>
    <source>
        <strain evidence="1 2">NM48_B13</strain>
    </source>
</reference>
<dbReference type="OrthoDB" id="3078533at2"/>
<comment type="caution">
    <text evidence="1">The sequence shown here is derived from an EMBL/GenBank/DDBJ whole genome shotgun (WGS) entry which is preliminary data.</text>
</comment>
<organism evidence="1 2">
    <name type="scientific">Parvibacter caecicola</name>
    <dbReference type="NCBI Taxonomy" id="747645"/>
    <lineage>
        <taxon>Bacteria</taxon>
        <taxon>Bacillati</taxon>
        <taxon>Actinomycetota</taxon>
        <taxon>Coriobacteriia</taxon>
        <taxon>Coriobacteriales</taxon>
        <taxon>Coriobacteriaceae</taxon>
        <taxon>Parvibacter</taxon>
    </lineage>
</organism>
<dbReference type="Proteomes" id="UP000309454">
    <property type="component" value="Unassembled WGS sequence"/>
</dbReference>
<dbReference type="EMBL" id="SSTM01000007">
    <property type="protein sequence ID" value="TJW09726.1"/>
    <property type="molecule type" value="Genomic_DNA"/>
</dbReference>
<name>A0A4T9T655_9ACTN</name>
<dbReference type="InterPro" id="IPR014948">
    <property type="entry name" value="BrxA"/>
</dbReference>
<accession>A0A4T9T655</accession>
<evidence type="ECO:0000313" key="2">
    <source>
        <dbReference type="Proteomes" id="UP000309454"/>
    </source>
</evidence>